<dbReference type="Gene3D" id="3.40.50.10710">
    <property type="entry name" value="Metallo-hydrolase/oxidoreductase"/>
    <property type="match status" value="1"/>
</dbReference>
<dbReference type="GO" id="GO:0046872">
    <property type="term" value="F:metal ion binding"/>
    <property type="evidence" value="ECO:0007669"/>
    <property type="project" value="UniProtKB-KW"/>
</dbReference>
<dbReference type="Proteomes" id="UP000772186">
    <property type="component" value="Unassembled WGS sequence"/>
</dbReference>
<evidence type="ECO:0000313" key="8">
    <source>
        <dbReference type="Proteomes" id="UP000772186"/>
    </source>
</evidence>
<evidence type="ECO:0000313" key="7">
    <source>
        <dbReference type="EMBL" id="MBZ4195170.1"/>
    </source>
</evidence>
<dbReference type="Gene3D" id="3.10.20.580">
    <property type="match status" value="1"/>
</dbReference>
<evidence type="ECO:0000256" key="3">
    <source>
        <dbReference type="ARBA" id="ARBA00022833"/>
    </source>
</evidence>
<evidence type="ECO:0000259" key="6">
    <source>
        <dbReference type="Pfam" id="PF22505"/>
    </source>
</evidence>
<evidence type="ECO:0000256" key="2">
    <source>
        <dbReference type="ARBA" id="ARBA00022801"/>
    </source>
</evidence>
<dbReference type="InterPro" id="IPR011108">
    <property type="entry name" value="RMMBL"/>
</dbReference>
<dbReference type="InterPro" id="IPR042173">
    <property type="entry name" value="RNase_J_2"/>
</dbReference>
<keyword evidence="3" id="KW-0862">Zinc</keyword>
<evidence type="ECO:0000259" key="5">
    <source>
        <dbReference type="Pfam" id="PF17770"/>
    </source>
</evidence>
<accession>A0A953NCN6</accession>
<dbReference type="InterPro" id="IPR055132">
    <property type="entry name" value="RNase_J_b_CASP"/>
</dbReference>
<feature type="domain" description="Zn-dependent metallo-hydrolase RNA specificity" evidence="4">
    <location>
        <begin position="356"/>
        <end position="401"/>
    </location>
</feature>
<evidence type="ECO:0000259" key="4">
    <source>
        <dbReference type="Pfam" id="PF07521"/>
    </source>
</evidence>
<dbReference type="Pfam" id="PF22505">
    <property type="entry name" value="RNase_J_b_CASP"/>
    <property type="match status" value="1"/>
</dbReference>
<dbReference type="InterPro" id="IPR041636">
    <property type="entry name" value="RNase_J_C"/>
</dbReference>
<dbReference type="RefSeq" id="WP_223644306.1">
    <property type="nucleotide sequence ID" value="NZ_JAIQBY010000002.1"/>
</dbReference>
<gene>
    <name evidence="7" type="ORF">LAD73_00300</name>
</gene>
<organism evidence="7 8">
    <name type="scientific">Mycoplasma tauri</name>
    <dbReference type="NCBI Taxonomy" id="547987"/>
    <lineage>
        <taxon>Bacteria</taxon>
        <taxon>Bacillati</taxon>
        <taxon>Mycoplasmatota</taxon>
        <taxon>Mollicutes</taxon>
        <taxon>Mycoplasmataceae</taxon>
        <taxon>Mycoplasma</taxon>
    </lineage>
</organism>
<protein>
    <submittedName>
        <fullName evidence="7">Ribonuclease J</fullName>
    </submittedName>
</protein>
<sequence length="553" mass="62454">MKRVNIFALGGLDENGKNCYIFEIYNGDKKKIYIINSGAKIPINSTNKIDTLIPNFDYLVKNRDFIQGIFITDVKNESFSSLPWLLMRLPKIPVYTSKFNKVLVLDRLSKYKIAKEKIVVNVLDKPTKIGDIIVAPIELAGSMPGHIGLDFITPNGDYVFMFNFVEANLGIYGSLDIYQLHKLFGKRKIRALVVDSGNSNYNGAASSRIVLHKSVKEAFDRTKEDERIIIGAYDEEMYAISQILDYAYKADRPVIAYGKTYGQVLGLIKRAMPDLKLPKIIDYKYANKTKNAVILITASTERLHSRFLRITDNNDVYLKLQPTDTVIMIAPAINGLEALEAITLDDVARITPKIVEISKFEFFSHHPAREDLTKLINVLRPQYIIPVQGLYRYLLDAQRFISESCNFNPKNILVMQNGQVAHFDDEKLVSFKGKVKEVNDVIVDGLGVGDISTEVINEREVLGREGVLLVSARYDSNKKKIIGKLQISTVGLIAKEEKKQAQDLVKSTIANLMDTKKFEGVKDIQNTCRQAIRKKIFKTFNKEPIVVISLISA</sequence>
<dbReference type="EMBL" id="JAIQBY010000002">
    <property type="protein sequence ID" value="MBZ4195170.1"/>
    <property type="molecule type" value="Genomic_DNA"/>
</dbReference>
<reference evidence="7 8" key="1">
    <citation type="submission" date="2021-09" db="EMBL/GenBank/DDBJ databases">
        <title>WGS of Mycoplasma sp. Zaradi2 strains.</title>
        <authorList>
            <person name="Spergser J."/>
        </authorList>
    </citation>
    <scope>NUCLEOTIDE SEQUENCE [LARGE SCALE GENOMIC DNA]</scope>
    <source>
        <strain evidence="7 8">1331</strain>
    </source>
</reference>
<feature type="domain" description="Ribonuclease J C-terminal" evidence="5">
    <location>
        <begin position="455"/>
        <end position="549"/>
    </location>
</feature>
<comment type="caution">
    <text evidence="7">The sequence shown here is derived from an EMBL/GenBank/DDBJ whole genome shotgun (WGS) entry which is preliminary data.</text>
</comment>
<keyword evidence="8" id="KW-1185">Reference proteome</keyword>
<name>A0A953NCN6_9MOLU</name>
<dbReference type="SUPFAM" id="SSF56281">
    <property type="entry name" value="Metallo-hydrolase/oxidoreductase"/>
    <property type="match status" value="1"/>
</dbReference>
<dbReference type="AlphaFoldDB" id="A0A953NCN6"/>
<dbReference type="PANTHER" id="PTHR43694:SF1">
    <property type="entry name" value="RIBONUCLEASE J"/>
    <property type="match status" value="1"/>
</dbReference>
<dbReference type="PANTHER" id="PTHR43694">
    <property type="entry name" value="RIBONUCLEASE J"/>
    <property type="match status" value="1"/>
</dbReference>
<evidence type="ECO:0000256" key="1">
    <source>
        <dbReference type="ARBA" id="ARBA00022723"/>
    </source>
</evidence>
<dbReference type="InterPro" id="IPR036866">
    <property type="entry name" value="RibonucZ/Hydroxyglut_hydro"/>
</dbReference>
<dbReference type="GO" id="GO:0016787">
    <property type="term" value="F:hydrolase activity"/>
    <property type="evidence" value="ECO:0007669"/>
    <property type="project" value="UniProtKB-KW"/>
</dbReference>
<keyword evidence="1" id="KW-0479">Metal-binding</keyword>
<keyword evidence="2" id="KW-0378">Hydrolase</keyword>
<dbReference type="Gene3D" id="3.60.15.10">
    <property type="entry name" value="Ribonuclease Z/Hydroxyacylglutathione hydrolase-like"/>
    <property type="match status" value="1"/>
</dbReference>
<feature type="domain" description="Ribonuclease J beta-CASP" evidence="6">
    <location>
        <begin position="226"/>
        <end position="337"/>
    </location>
</feature>
<dbReference type="Pfam" id="PF17770">
    <property type="entry name" value="RNase_J_C"/>
    <property type="match status" value="1"/>
</dbReference>
<dbReference type="Pfam" id="PF07521">
    <property type="entry name" value="RMMBL"/>
    <property type="match status" value="1"/>
</dbReference>
<proteinExistence type="predicted"/>